<dbReference type="Proteomes" id="UP000009170">
    <property type="component" value="Unassembled WGS sequence"/>
</dbReference>
<evidence type="ECO:0000256" key="2">
    <source>
        <dbReference type="SAM" id="MobiDB-lite"/>
    </source>
</evidence>
<evidence type="ECO:0000313" key="3">
    <source>
        <dbReference type="EMBL" id="CEF99347.1"/>
    </source>
</evidence>
<name>A0A090M9G5_OSTTA</name>
<evidence type="ECO:0000313" key="4">
    <source>
        <dbReference type="Proteomes" id="UP000009170"/>
    </source>
</evidence>
<dbReference type="Gene3D" id="3.80.10.10">
    <property type="entry name" value="Ribonuclease Inhibitor"/>
    <property type="match status" value="1"/>
</dbReference>
<proteinExistence type="predicted"/>
<dbReference type="KEGG" id="ota:OT_ostta10g01460"/>
<dbReference type="InParanoid" id="A0A090M9G5"/>
<accession>A0A090M9G5</accession>
<keyword evidence="4" id="KW-1185">Reference proteome</keyword>
<dbReference type="InterPro" id="IPR032675">
    <property type="entry name" value="LRR_dom_sf"/>
</dbReference>
<dbReference type="GeneID" id="9832311"/>
<feature type="compositionally biased region" description="Basic and acidic residues" evidence="2">
    <location>
        <begin position="1"/>
        <end position="11"/>
    </location>
</feature>
<dbReference type="SMART" id="SM00367">
    <property type="entry name" value="LRR_CC"/>
    <property type="match status" value="3"/>
</dbReference>
<reference evidence="4" key="1">
    <citation type="journal article" date="2006" name="Proc. Natl. Acad. Sci. U.S.A.">
        <title>Genome analysis of the smallest free-living eukaryote Ostreococcus tauri unveils many unique features.</title>
        <authorList>
            <person name="Derelle E."/>
            <person name="Ferraz C."/>
            <person name="Rombauts S."/>
            <person name="Rouze P."/>
            <person name="Worden A.Z."/>
            <person name="Robbens S."/>
            <person name="Partensky F."/>
            <person name="Degroeve S."/>
            <person name="Echeynie S."/>
            <person name="Cooke R."/>
            <person name="Saeys Y."/>
            <person name="Wuyts J."/>
            <person name="Jabbari K."/>
            <person name="Bowler C."/>
            <person name="Panaud O."/>
            <person name="Piegu B."/>
            <person name="Ball S.G."/>
            <person name="Ral J.-P."/>
            <person name="Bouget F.-Y."/>
            <person name="Piganeau G."/>
            <person name="De Baets B."/>
            <person name="Picard A."/>
            <person name="Delseny M."/>
            <person name="Demaille J."/>
            <person name="Van de Peer Y."/>
            <person name="Moreau H."/>
        </authorList>
    </citation>
    <scope>NUCLEOTIDE SEQUENCE [LARGE SCALE GENOMIC DNA]</scope>
    <source>
        <strain evidence="4">OTTH 0595 / CCAP 157/2 / RCC745</strain>
    </source>
</reference>
<dbReference type="SUPFAM" id="SSF52047">
    <property type="entry name" value="RNI-like"/>
    <property type="match status" value="1"/>
</dbReference>
<reference evidence="3 4" key="2">
    <citation type="journal article" date="2014" name="BMC Genomics">
        <title>An improved genome of the model marine alga Ostreococcus tauri unfolds by assessing Illumina de novo assemblies.</title>
        <authorList>
            <person name="Blanc-Mathieu R."/>
            <person name="Verhelst B."/>
            <person name="Derelle E."/>
            <person name="Rombauts S."/>
            <person name="Bouget F.Y."/>
            <person name="Carre I."/>
            <person name="Chateau A."/>
            <person name="Eyre-Walker A."/>
            <person name="Grimsley N."/>
            <person name="Moreau H."/>
            <person name="Piegu B."/>
            <person name="Rivals E."/>
            <person name="Schackwitz W."/>
            <person name="Van de Peer Y."/>
            <person name="Piganeau G."/>
        </authorList>
    </citation>
    <scope>NUCLEOTIDE SEQUENCE [LARGE SCALE GENOMIC DNA]</scope>
    <source>
        <strain evidence="4">OTTH 0595 / CCAP 157/2 / RCC745</strain>
    </source>
</reference>
<organism evidence="3 4">
    <name type="scientific">Ostreococcus tauri</name>
    <name type="common">Marine green alga</name>
    <dbReference type="NCBI Taxonomy" id="70448"/>
    <lineage>
        <taxon>Eukaryota</taxon>
        <taxon>Viridiplantae</taxon>
        <taxon>Chlorophyta</taxon>
        <taxon>Mamiellophyceae</taxon>
        <taxon>Mamiellales</taxon>
        <taxon>Bathycoccaceae</taxon>
        <taxon>Ostreococcus</taxon>
    </lineage>
</organism>
<evidence type="ECO:0000256" key="1">
    <source>
        <dbReference type="ARBA" id="ARBA00004430"/>
    </source>
</evidence>
<dbReference type="EMBL" id="CAID01000010">
    <property type="protein sequence ID" value="CEF99347.1"/>
    <property type="molecule type" value="Genomic_DNA"/>
</dbReference>
<dbReference type="RefSeq" id="XP_022839780.1">
    <property type="nucleotide sequence ID" value="XM_022983144.1"/>
</dbReference>
<dbReference type="InterPro" id="IPR006553">
    <property type="entry name" value="Leu-rich_rpt_Cys-con_subtyp"/>
</dbReference>
<dbReference type="STRING" id="70448.A0A090M9G5"/>
<gene>
    <name evidence="3" type="ORF">OT_ostta10g01460</name>
</gene>
<comment type="subcellular location">
    <subcellularLocation>
        <location evidence="1">Cytoplasm</location>
        <location evidence="1">Cytoskeleton</location>
        <location evidence="1">Cilium axoneme</location>
    </subcellularLocation>
</comment>
<sequence length="484" mass="54343">MSESPVKRSAEDVPMGVRTPEDASPEASISTPAYRERSSGKKRGRAAEEDGVIDDARESSGQRATRSRGEALEQRILGLRARVKMLCGRLATAKANARRAREHMDDGGDEDRVRELLNELEEVECDLRALDGNEPTVALLLAYTSFVRRKIRTVVTMNDIDEDTLQLILRKMQIESPKELLSLAIVNQRFRKALRSSTVWHTLDLSCHGSTMTNKILYAIVKDDNAFAAIETLNLSGCSQLTDISVLKVLGKCHDTIRSIDLSGCELLTSETVRFIGSKCKMVQTLNLTDCKSMSSVAVFDFLLRNPNSELRDLKLMGTKHLSGRVDELDFDDLTNTVEGYLEWLRSFNGARLDSAASDVDEVIDLLCSCEKHLDRWRGGNAVAICDHANDIQGRPVRKDDPVCTIFPDCGHVMCIDCSASERRNMMHEHGRYMYPCSSCIHRQPMRFMPTPGGFEIVVRSPEDFERLLRERQGQPSVQERIES</sequence>
<protein>
    <submittedName>
        <fullName evidence="3">Leucine-rich repeat</fullName>
    </submittedName>
</protein>
<dbReference type="OrthoDB" id="550575at2759"/>
<feature type="region of interest" description="Disordered" evidence="2">
    <location>
        <begin position="1"/>
        <end position="70"/>
    </location>
</feature>
<dbReference type="AlphaFoldDB" id="A0A090M9G5"/>
<dbReference type="GO" id="GO:0005930">
    <property type="term" value="C:axoneme"/>
    <property type="evidence" value="ECO:0007669"/>
    <property type="project" value="UniProtKB-SubCell"/>
</dbReference>
<comment type="caution">
    <text evidence="3">The sequence shown here is derived from an EMBL/GenBank/DDBJ whole genome shotgun (WGS) entry which is preliminary data.</text>
</comment>